<dbReference type="EMBL" id="BMXN01000002">
    <property type="protein sequence ID" value="GHD55242.1"/>
    <property type="molecule type" value="Genomic_DNA"/>
</dbReference>
<feature type="transmembrane region" description="Helical" evidence="6">
    <location>
        <begin position="127"/>
        <end position="146"/>
    </location>
</feature>
<evidence type="ECO:0000256" key="5">
    <source>
        <dbReference type="ARBA" id="ARBA00023136"/>
    </source>
</evidence>
<dbReference type="InterPro" id="IPR037185">
    <property type="entry name" value="EmrE-like"/>
</dbReference>
<feature type="transmembrane region" description="Helical" evidence="6">
    <location>
        <begin position="243"/>
        <end position="263"/>
    </location>
</feature>
<evidence type="ECO:0000256" key="2">
    <source>
        <dbReference type="ARBA" id="ARBA00022475"/>
    </source>
</evidence>
<dbReference type="Proteomes" id="UP000623776">
    <property type="component" value="Unassembled WGS sequence"/>
</dbReference>
<feature type="transmembrane region" description="Helical" evidence="6">
    <location>
        <begin position="269"/>
        <end position="289"/>
    </location>
</feature>
<keyword evidence="9" id="KW-1185">Reference proteome</keyword>
<evidence type="ECO:0000259" key="7">
    <source>
        <dbReference type="Pfam" id="PF00892"/>
    </source>
</evidence>
<dbReference type="InterPro" id="IPR051258">
    <property type="entry name" value="Diverse_Substrate_Transporter"/>
</dbReference>
<evidence type="ECO:0000313" key="8">
    <source>
        <dbReference type="EMBL" id="GHD55242.1"/>
    </source>
</evidence>
<dbReference type="GO" id="GO:0005886">
    <property type="term" value="C:plasma membrane"/>
    <property type="evidence" value="ECO:0007669"/>
    <property type="project" value="UniProtKB-SubCell"/>
</dbReference>
<dbReference type="AlphaFoldDB" id="A0A8H9IM49"/>
<keyword evidence="4 6" id="KW-1133">Transmembrane helix</keyword>
<comment type="caution">
    <text evidence="8">The sequence shown here is derived from an EMBL/GenBank/DDBJ whole genome shotgun (WGS) entry which is preliminary data.</text>
</comment>
<feature type="transmembrane region" description="Helical" evidence="6">
    <location>
        <begin position="213"/>
        <end position="231"/>
    </location>
</feature>
<comment type="subcellular location">
    <subcellularLocation>
        <location evidence="1">Cell membrane</location>
        <topology evidence="1">Multi-pass membrane protein</topology>
    </subcellularLocation>
</comment>
<dbReference type="PANTHER" id="PTHR42920">
    <property type="entry name" value="OS03G0707200 PROTEIN-RELATED"/>
    <property type="match status" value="1"/>
</dbReference>
<evidence type="ECO:0000256" key="3">
    <source>
        <dbReference type="ARBA" id="ARBA00022692"/>
    </source>
</evidence>
<reference evidence="9" key="1">
    <citation type="journal article" date="2019" name="Int. J. Syst. Evol. Microbiol.">
        <title>The Global Catalogue of Microorganisms (GCM) 10K type strain sequencing project: providing services to taxonomists for standard genome sequencing and annotation.</title>
        <authorList>
            <consortium name="The Broad Institute Genomics Platform"/>
            <consortium name="The Broad Institute Genome Sequencing Center for Infectious Disease"/>
            <person name="Wu L."/>
            <person name="Ma J."/>
        </authorList>
    </citation>
    <scope>NUCLEOTIDE SEQUENCE [LARGE SCALE GENOMIC DNA]</scope>
    <source>
        <strain evidence="9">KCTC 22154</strain>
    </source>
</reference>
<dbReference type="Pfam" id="PF00892">
    <property type="entry name" value="EamA"/>
    <property type="match status" value="2"/>
</dbReference>
<sequence length="303" mass="33044">MSHSTIRQAPWQADALLLLVTTLAAGGWIFSKEALAGMPPLLFIGTRFLLAGVILLGFAWPTLRHLPARRIRRGLLVGVLFSAAIAFWVLGLHHSQHLGESAFINSLGILLVPVVARLLFGDRPATSTWVALPVALTGFALLSLNAGFRVEASQLLMLCAALCFALLINVNTRVVRNVPALSLTTLQLLSVGIVLTAVSWVVEEQTLSLDAPILGWFLASVLLASSLRFFLQIKAQGMTTPSHAAVILMLEAVWTALLAAWWFNETMSALQLTGCALIFAALLINRWYWVRKVLLRWLPGARP</sequence>
<feature type="transmembrane region" description="Helical" evidence="6">
    <location>
        <begin position="75"/>
        <end position="96"/>
    </location>
</feature>
<dbReference type="PANTHER" id="PTHR42920:SF5">
    <property type="entry name" value="EAMA DOMAIN-CONTAINING PROTEIN"/>
    <property type="match status" value="1"/>
</dbReference>
<protein>
    <submittedName>
        <fullName evidence="8">Membrane protein</fullName>
    </submittedName>
</protein>
<keyword evidence="2" id="KW-1003">Cell membrane</keyword>
<feature type="transmembrane region" description="Helical" evidence="6">
    <location>
        <begin position="102"/>
        <end position="120"/>
    </location>
</feature>
<keyword evidence="3 6" id="KW-0812">Transmembrane</keyword>
<feature type="domain" description="EamA" evidence="7">
    <location>
        <begin position="14"/>
        <end position="143"/>
    </location>
</feature>
<evidence type="ECO:0000313" key="9">
    <source>
        <dbReference type="Proteomes" id="UP000623776"/>
    </source>
</evidence>
<feature type="transmembrane region" description="Helical" evidence="6">
    <location>
        <begin position="180"/>
        <end position="201"/>
    </location>
</feature>
<feature type="domain" description="EamA" evidence="7">
    <location>
        <begin position="155"/>
        <end position="284"/>
    </location>
</feature>
<feature type="transmembrane region" description="Helical" evidence="6">
    <location>
        <begin position="41"/>
        <end position="63"/>
    </location>
</feature>
<name>A0A8H9IM49_9GAMM</name>
<accession>A0A8H9IM49</accession>
<evidence type="ECO:0000256" key="1">
    <source>
        <dbReference type="ARBA" id="ARBA00004651"/>
    </source>
</evidence>
<feature type="transmembrane region" description="Helical" evidence="6">
    <location>
        <begin position="152"/>
        <end position="168"/>
    </location>
</feature>
<dbReference type="InterPro" id="IPR000620">
    <property type="entry name" value="EamA_dom"/>
</dbReference>
<organism evidence="8 9">
    <name type="scientific">Vreelandella hamiltonii</name>
    <dbReference type="NCBI Taxonomy" id="502829"/>
    <lineage>
        <taxon>Bacteria</taxon>
        <taxon>Pseudomonadati</taxon>
        <taxon>Pseudomonadota</taxon>
        <taxon>Gammaproteobacteria</taxon>
        <taxon>Oceanospirillales</taxon>
        <taxon>Halomonadaceae</taxon>
        <taxon>Vreelandella</taxon>
    </lineage>
</organism>
<keyword evidence="5 6" id="KW-0472">Membrane</keyword>
<gene>
    <name evidence="8" type="ORF">GCM10007157_04730</name>
</gene>
<evidence type="ECO:0000256" key="6">
    <source>
        <dbReference type="SAM" id="Phobius"/>
    </source>
</evidence>
<dbReference type="SUPFAM" id="SSF103481">
    <property type="entry name" value="Multidrug resistance efflux transporter EmrE"/>
    <property type="match status" value="2"/>
</dbReference>
<evidence type="ECO:0000256" key="4">
    <source>
        <dbReference type="ARBA" id="ARBA00022989"/>
    </source>
</evidence>
<proteinExistence type="predicted"/>
<dbReference type="RefSeq" id="WP_096922139.1">
    <property type="nucleotide sequence ID" value="NZ_BMXN01000002.1"/>
</dbReference>